<keyword evidence="3" id="KW-1185">Reference proteome</keyword>
<organism evidence="2 3">
    <name type="scientific">Aspergillus heteromorphus CBS 117.55</name>
    <dbReference type="NCBI Taxonomy" id="1448321"/>
    <lineage>
        <taxon>Eukaryota</taxon>
        <taxon>Fungi</taxon>
        <taxon>Dikarya</taxon>
        <taxon>Ascomycota</taxon>
        <taxon>Pezizomycotina</taxon>
        <taxon>Eurotiomycetes</taxon>
        <taxon>Eurotiomycetidae</taxon>
        <taxon>Eurotiales</taxon>
        <taxon>Aspergillaceae</taxon>
        <taxon>Aspergillus</taxon>
        <taxon>Aspergillus subgen. Circumdati</taxon>
    </lineage>
</organism>
<dbReference type="EMBL" id="MSFL01000013">
    <property type="protein sequence ID" value="PWY81828.1"/>
    <property type="molecule type" value="Genomic_DNA"/>
</dbReference>
<sequence>MNGGYPGRYPVPCHRGCRRQRVGRTDWISRAAERRPTKEEPSDSFIQLPPPLLLAPSRPKKIARSLQQRRSSLIVLVLLLLRPNPGLSPSRGSFSLPSLPLVLIADFFLFTFPPACLCLHLPTHTRWLLINRSPASHTHPPPGPDVEAAFPMANYVFQRCTVFLFGLV</sequence>
<name>A0A317WA13_9EURO</name>
<feature type="compositionally biased region" description="Basic and acidic residues" evidence="1">
    <location>
        <begin position="31"/>
        <end position="41"/>
    </location>
</feature>
<dbReference type="VEuPathDB" id="FungiDB:BO70DRAFT_40412"/>
<dbReference type="RefSeq" id="XP_025399093.1">
    <property type="nucleotide sequence ID" value="XM_025547065.1"/>
</dbReference>
<dbReference type="Proteomes" id="UP000247233">
    <property type="component" value="Unassembled WGS sequence"/>
</dbReference>
<dbReference type="GeneID" id="37069302"/>
<reference evidence="2 3" key="1">
    <citation type="submission" date="2016-12" db="EMBL/GenBank/DDBJ databases">
        <title>The genomes of Aspergillus section Nigri reveals drivers in fungal speciation.</title>
        <authorList>
            <consortium name="DOE Joint Genome Institute"/>
            <person name="Vesth T.C."/>
            <person name="Nybo J."/>
            <person name="Theobald S."/>
            <person name="Brandl J."/>
            <person name="Frisvad J.C."/>
            <person name="Nielsen K.F."/>
            <person name="Lyhne E.K."/>
            <person name="Kogle M.E."/>
            <person name="Kuo A."/>
            <person name="Riley R."/>
            <person name="Clum A."/>
            <person name="Nolan M."/>
            <person name="Lipzen A."/>
            <person name="Salamov A."/>
            <person name="Henrissat B."/>
            <person name="Wiebenga A."/>
            <person name="De Vries R.P."/>
            <person name="Grigoriev I.V."/>
            <person name="Mortensen U.H."/>
            <person name="Andersen M.R."/>
            <person name="Baker S.E."/>
        </authorList>
    </citation>
    <scope>NUCLEOTIDE SEQUENCE [LARGE SCALE GENOMIC DNA]</scope>
    <source>
        <strain evidence="2 3">CBS 117.55</strain>
    </source>
</reference>
<comment type="caution">
    <text evidence="2">The sequence shown here is derived from an EMBL/GenBank/DDBJ whole genome shotgun (WGS) entry which is preliminary data.</text>
</comment>
<proteinExistence type="predicted"/>
<evidence type="ECO:0000313" key="2">
    <source>
        <dbReference type="EMBL" id="PWY81828.1"/>
    </source>
</evidence>
<evidence type="ECO:0000256" key="1">
    <source>
        <dbReference type="SAM" id="MobiDB-lite"/>
    </source>
</evidence>
<gene>
    <name evidence="2" type="ORF">BO70DRAFT_40412</name>
</gene>
<protein>
    <submittedName>
        <fullName evidence="2">Uncharacterized protein</fullName>
    </submittedName>
</protein>
<dbReference type="AlphaFoldDB" id="A0A317WA13"/>
<evidence type="ECO:0000313" key="3">
    <source>
        <dbReference type="Proteomes" id="UP000247233"/>
    </source>
</evidence>
<accession>A0A317WA13</accession>
<feature type="region of interest" description="Disordered" evidence="1">
    <location>
        <begin position="28"/>
        <end position="48"/>
    </location>
</feature>